<dbReference type="OrthoDB" id="1091582at2"/>
<comment type="caution">
    <text evidence="1">The sequence shown here is derived from an EMBL/GenBank/DDBJ whole genome shotgun (WGS) entry which is preliminary data.</text>
</comment>
<evidence type="ECO:0000313" key="1">
    <source>
        <dbReference type="EMBL" id="GAO30425.1"/>
    </source>
</evidence>
<protein>
    <submittedName>
        <fullName evidence="1">Uncharacterized protein</fullName>
    </submittedName>
</protein>
<name>A0A0E9LZZ4_9BACT</name>
<dbReference type="EMBL" id="BAZW01000023">
    <property type="protein sequence ID" value="GAO30425.1"/>
    <property type="molecule type" value="Genomic_DNA"/>
</dbReference>
<sequence>MSLSAKKQVFFNKVISPESFNFCNYNILTTSLEGFYHEYTFNNLNFTSLLKLIVKSIVKPAKKVKSNDFNIDKSIILIGGNLRVMKDQNTNFYYSIYFENIINHIGKENVVFLTNNKSDFLNLKESNLNCLRYDDYFSTPKLNVKDILLFTKLLFTYRNIKAKNKFNKNELNWINSSLYLFYCDYLASKEMIKGISIKKYYTISAFYQSGIIFTLKKNQIPIYEFQNGLIFNSHYCLIYPPIVNMVRTKLLTADVFYAVSNFWREIVASGAEFREDQIKTIGFFQYFPKNNLTQNTLKTTILFVSIAIDKQKQAAQISWIKKNHPLIKSHNIHICYKPHPGWEYSKEAKTILYSNIGYFEISENNIYSLIQNCDYVISPYSSVLFEALFFNKKSFSVKISDDLSQNALKIASLSNNLIGTISNIEEIFITKDKSNHKRLEFYSDFNPLVL</sequence>
<dbReference type="Proteomes" id="UP000032900">
    <property type="component" value="Unassembled WGS sequence"/>
</dbReference>
<evidence type="ECO:0000313" key="2">
    <source>
        <dbReference type="Proteomes" id="UP000032900"/>
    </source>
</evidence>
<gene>
    <name evidence="1" type="ORF">JCM15548_12693</name>
</gene>
<dbReference type="STRING" id="1236989.JCM15548_12693"/>
<dbReference type="Gene3D" id="3.40.50.12580">
    <property type="match status" value="1"/>
</dbReference>
<dbReference type="SUPFAM" id="SSF53756">
    <property type="entry name" value="UDP-Glycosyltransferase/glycogen phosphorylase"/>
    <property type="match status" value="1"/>
</dbReference>
<dbReference type="InterPro" id="IPR043148">
    <property type="entry name" value="TagF_C"/>
</dbReference>
<proteinExistence type="predicted"/>
<dbReference type="AlphaFoldDB" id="A0A0E9LZZ4"/>
<dbReference type="RefSeq" id="WP_062125412.1">
    <property type="nucleotide sequence ID" value="NZ_BAZW01000023.1"/>
</dbReference>
<keyword evidence="2" id="KW-1185">Reference proteome</keyword>
<accession>A0A0E9LZZ4</accession>
<organism evidence="1 2">
    <name type="scientific">Geofilum rubicundum JCM 15548</name>
    <dbReference type="NCBI Taxonomy" id="1236989"/>
    <lineage>
        <taxon>Bacteria</taxon>
        <taxon>Pseudomonadati</taxon>
        <taxon>Bacteroidota</taxon>
        <taxon>Bacteroidia</taxon>
        <taxon>Marinilabiliales</taxon>
        <taxon>Marinilabiliaceae</taxon>
        <taxon>Geofilum</taxon>
    </lineage>
</organism>
<reference evidence="1 2" key="1">
    <citation type="journal article" date="2015" name="Microbes Environ.">
        <title>Distribution and evolution of nitrogen fixation genes in the phylum bacteroidetes.</title>
        <authorList>
            <person name="Inoue J."/>
            <person name="Oshima K."/>
            <person name="Suda W."/>
            <person name="Sakamoto M."/>
            <person name="Iino T."/>
            <person name="Noda S."/>
            <person name="Hongoh Y."/>
            <person name="Hattori M."/>
            <person name="Ohkuma M."/>
        </authorList>
    </citation>
    <scope>NUCLEOTIDE SEQUENCE [LARGE SCALE GENOMIC DNA]</scope>
    <source>
        <strain evidence="1">JCM 15548</strain>
    </source>
</reference>